<reference evidence="3" key="1">
    <citation type="journal article" date="2020" name="mSystems">
        <title>Genome- and Community-Level Interaction Insights into Carbon Utilization and Element Cycling Functions of Hydrothermarchaeota in Hydrothermal Sediment.</title>
        <authorList>
            <person name="Zhou Z."/>
            <person name="Liu Y."/>
            <person name="Xu W."/>
            <person name="Pan J."/>
            <person name="Luo Z.H."/>
            <person name="Li M."/>
        </authorList>
    </citation>
    <scope>NUCLEOTIDE SEQUENCE [LARGE SCALE GENOMIC DNA]</scope>
    <source>
        <strain evidence="3">SpSt-1116</strain>
    </source>
</reference>
<dbReference type="InterPro" id="IPR040572">
    <property type="entry name" value="TackOD1"/>
</dbReference>
<evidence type="ECO:0000256" key="1">
    <source>
        <dbReference type="SAM" id="MobiDB-lite"/>
    </source>
</evidence>
<name>A0A7J3ZKS4_9CREN</name>
<feature type="region of interest" description="Disordered" evidence="1">
    <location>
        <begin position="1"/>
        <end position="45"/>
    </location>
</feature>
<dbReference type="Pfam" id="PF18551">
    <property type="entry name" value="TackOD1"/>
    <property type="match status" value="1"/>
</dbReference>
<comment type="caution">
    <text evidence="3">The sequence shown here is derived from an EMBL/GenBank/DDBJ whole genome shotgun (WGS) entry which is preliminary data.</text>
</comment>
<feature type="compositionally biased region" description="Basic and acidic residues" evidence="1">
    <location>
        <begin position="1"/>
        <end position="21"/>
    </location>
</feature>
<accession>A0A7J3ZKS4</accession>
<dbReference type="EMBL" id="DRZC01000062">
    <property type="protein sequence ID" value="HHQ80659.1"/>
    <property type="molecule type" value="Genomic_DNA"/>
</dbReference>
<sequence>MGDTLSTKDRDLTGRVLEPVHKQRSGARGGSAPANIDGRGSTKRVETKSESVRKIVREFGWRLVGELALALYRHALLEDENSIAIHEELDDTSGEIVVHGDPAYLPPWLQKELNEKISEKIEVEDLDSEESKAPAKLKHELLLKELVDIGLLSRREISRILTCPKCSSPRLKLRLYCPNCGSDAVKSTRLIQHIVCGFTDTEDRLEKVGDELRCPLCKAIIVDFETQTRVLGRTFYCEGCGLTFKQPNIRIRCTNRETLKHEPNYEFDLLSTSVRKLWGYRLAPGKESNPLEVAMILEESIREFSAESKIPLEVYSGRGTLGIEKLPKELKSAGFTVIIESVDGKIVLVDLASGKEPLQYVMKASLLEGKEDINYILLTTPATEAEEYWSKTGVGAGSLEGNIEIIRIVEGGSFGRLIRRIQKVFSGGQG</sequence>
<organism evidence="3">
    <name type="scientific">Fervidicoccus fontis</name>
    <dbReference type="NCBI Taxonomy" id="683846"/>
    <lineage>
        <taxon>Archaea</taxon>
        <taxon>Thermoproteota</taxon>
        <taxon>Thermoprotei</taxon>
        <taxon>Fervidicoccales</taxon>
        <taxon>Fervidicoccaceae</taxon>
        <taxon>Fervidicoccus</taxon>
    </lineage>
</organism>
<evidence type="ECO:0000313" key="3">
    <source>
        <dbReference type="EMBL" id="HHQ80659.1"/>
    </source>
</evidence>
<proteinExistence type="predicted"/>
<protein>
    <recommendedName>
        <fullName evidence="2">Thaumarchaeal output domain-containing protein</fullName>
    </recommendedName>
</protein>
<dbReference type="AlphaFoldDB" id="A0A7J3ZKS4"/>
<gene>
    <name evidence="3" type="ORF">ENM78_04335</name>
</gene>
<evidence type="ECO:0000259" key="2">
    <source>
        <dbReference type="Pfam" id="PF18551"/>
    </source>
</evidence>
<feature type="domain" description="Thaumarchaeal output" evidence="2">
    <location>
        <begin position="138"/>
        <end position="259"/>
    </location>
</feature>